<dbReference type="Gene3D" id="3.90.180.10">
    <property type="entry name" value="Medium-chain alcohol dehydrogenases, catalytic domain"/>
    <property type="match status" value="1"/>
</dbReference>
<dbReference type="GeneID" id="25737869"/>
<dbReference type="Pfam" id="PF08240">
    <property type="entry name" value="ADH_N"/>
    <property type="match status" value="1"/>
</dbReference>
<comment type="cofactor">
    <cofactor evidence="1">
        <name>Zn(2+)</name>
        <dbReference type="ChEBI" id="CHEBI:29105"/>
    </cofactor>
</comment>
<dbReference type="Proteomes" id="UP000054498">
    <property type="component" value="Unassembled WGS sequence"/>
</dbReference>
<keyword evidence="7" id="KW-1185">Reference proteome</keyword>
<dbReference type="KEGG" id="mng:MNEG_4992"/>
<feature type="domain" description="Alcohol dehydrogenase-like N-terminal" evidence="5">
    <location>
        <begin position="4"/>
        <end position="96"/>
    </location>
</feature>
<dbReference type="SUPFAM" id="SSF51735">
    <property type="entry name" value="NAD(P)-binding Rossmann-fold domains"/>
    <property type="match status" value="1"/>
</dbReference>
<dbReference type="AlphaFoldDB" id="A0A0D2MRA0"/>
<evidence type="ECO:0000313" key="7">
    <source>
        <dbReference type="Proteomes" id="UP000054498"/>
    </source>
</evidence>
<sequence>MPLQFVGTIESLGSEVAGLSIGDRVMSPFTASCGACFYCSKGLTCRCSHPEAQLFGWIQEPAPGEPGSSRPRGLHGGQAQYVRVPLASSTLVKVPDDVSDEEALLLGDILSTAFFCAERGGVAEGDTVAVVGLGPVGLLAVLAARHLGAARVFAVDGVPGRRAQAAKFGAEPLAPEDAAAAAAAATGGRGADVVLEAVGAGGALALAFDLVRPAGVVSSVGVHTAAGWPFTPVDAYNKNATLRFGRCPARAYMERVLPIVQSKKWPFADIITHRMSLREGVRAYDMFERRKEGVIKVVLDPWR</sequence>
<evidence type="ECO:0000256" key="3">
    <source>
        <dbReference type="ARBA" id="ARBA00022833"/>
    </source>
</evidence>
<proteinExistence type="predicted"/>
<evidence type="ECO:0000313" key="6">
    <source>
        <dbReference type="EMBL" id="KIZ02967.1"/>
    </source>
</evidence>
<gene>
    <name evidence="6" type="ORF">MNEG_4992</name>
</gene>
<dbReference type="PANTHER" id="PTHR42813:SF2">
    <property type="entry name" value="DEHYDROGENASE, ZINC-CONTAINING, PUTATIVE (AFU_ORTHOLOGUE AFUA_2G02810)-RELATED"/>
    <property type="match status" value="1"/>
</dbReference>
<keyword evidence="6" id="KW-0560">Oxidoreductase</keyword>
<organism evidence="6 7">
    <name type="scientific">Monoraphidium neglectum</name>
    <dbReference type="NCBI Taxonomy" id="145388"/>
    <lineage>
        <taxon>Eukaryota</taxon>
        <taxon>Viridiplantae</taxon>
        <taxon>Chlorophyta</taxon>
        <taxon>core chlorophytes</taxon>
        <taxon>Chlorophyceae</taxon>
        <taxon>CS clade</taxon>
        <taxon>Sphaeropleales</taxon>
        <taxon>Selenastraceae</taxon>
        <taxon>Monoraphidium</taxon>
    </lineage>
</organism>
<dbReference type="GO" id="GO:0004022">
    <property type="term" value="F:alcohol dehydrogenase (NAD+) activity"/>
    <property type="evidence" value="ECO:0007669"/>
    <property type="project" value="UniProtKB-EC"/>
</dbReference>
<dbReference type="Gene3D" id="3.40.50.720">
    <property type="entry name" value="NAD(P)-binding Rossmann-like Domain"/>
    <property type="match status" value="1"/>
</dbReference>
<accession>A0A0D2MRA0</accession>
<evidence type="ECO:0000256" key="2">
    <source>
        <dbReference type="ARBA" id="ARBA00022723"/>
    </source>
</evidence>
<keyword evidence="2" id="KW-0479">Metal-binding</keyword>
<name>A0A0D2MRA0_9CHLO</name>
<dbReference type="InterPro" id="IPR011032">
    <property type="entry name" value="GroES-like_sf"/>
</dbReference>
<evidence type="ECO:0000256" key="1">
    <source>
        <dbReference type="ARBA" id="ARBA00001947"/>
    </source>
</evidence>
<dbReference type="EC" id="1.1.1.1" evidence="6"/>
<evidence type="ECO:0000259" key="5">
    <source>
        <dbReference type="Pfam" id="PF08240"/>
    </source>
</evidence>
<dbReference type="EMBL" id="KK100941">
    <property type="protein sequence ID" value="KIZ02967.1"/>
    <property type="molecule type" value="Genomic_DNA"/>
</dbReference>
<dbReference type="SUPFAM" id="SSF50129">
    <property type="entry name" value="GroES-like"/>
    <property type="match status" value="1"/>
</dbReference>
<dbReference type="PANTHER" id="PTHR42813">
    <property type="entry name" value="ZINC-TYPE ALCOHOL DEHYDROGENASE-LIKE"/>
    <property type="match status" value="1"/>
</dbReference>
<dbReference type="GO" id="GO:0046872">
    <property type="term" value="F:metal ion binding"/>
    <property type="evidence" value="ECO:0007669"/>
    <property type="project" value="UniProtKB-KW"/>
</dbReference>
<dbReference type="OrthoDB" id="256333at2759"/>
<dbReference type="RefSeq" id="XP_013901986.1">
    <property type="nucleotide sequence ID" value="XM_014046532.1"/>
</dbReference>
<keyword evidence="3" id="KW-0862">Zinc</keyword>
<dbReference type="InterPro" id="IPR036291">
    <property type="entry name" value="NAD(P)-bd_dom_sf"/>
</dbReference>
<dbReference type="InterPro" id="IPR013149">
    <property type="entry name" value="ADH-like_C"/>
</dbReference>
<dbReference type="STRING" id="145388.A0A0D2MRA0"/>
<feature type="domain" description="Alcohol dehydrogenase-like C-terminal" evidence="4">
    <location>
        <begin position="135"/>
        <end position="257"/>
    </location>
</feature>
<dbReference type="Pfam" id="PF00107">
    <property type="entry name" value="ADH_zinc_N"/>
    <property type="match status" value="1"/>
</dbReference>
<dbReference type="InterPro" id="IPR013154">
    <property type="entry name" value="ADH-like_N"/>
</dbReference>
<reference evidence="6 7" key="1">
    <citation type="journal article" date="2013" name="BMC Genomics">
        <title>Reconstruction of the lipid metabolism for the microalga Monoraphidium neglectum from its genome sequence reveals characteristics suitable for biofuel production.</title>
        <authorList>
            <person name="Bogen C."/>
            <person name="Al-Dilaimi A."/>
            <person name="Albersmeier A."/>
            <person name="Wichmann J."/>
            <person name="Grundmann M."/>
            <person name="Rupp O."/>
            <person name="Lauersen K.J."/>
            <person name="Blifernez-Klassen O."/>
            <person name="Kalinowski J."/>
            <person name="Goesmann A."/>
            <person name="Mussgnug J.H."/>
            <person name="Kruse O."/>
        </authorList>
    </citation>
    <scope>NUCLEOTIDE SEQUENCE [LARGE SCALE GENOMIC DNA]</scope>
    <source>
        <strain evidence="6 7">SAG 48.87</strain>
    </source>
</reference>
<evidence type="ECO:0000259" key="4">
    <source>
        <dbReference type="Pfam" id="PF00107"/>
    </source>
</evidence>
<protein>
    <submittedName>
        <fullName evidence="6">Alcohol dehydrogenase GroES domain protein</fullName>
        <ecNumber evidence="6">1.1.1.1</ecNumber>
    </submittedName>
</protein>